<protein>
    <recommendedName>
        <fullName evidence="3">Fasciclin domain-containing protein</fullName>
    </recommendedName>
</protein>
<dbReference type="Proteomes" id="UP000646484">
    <property type="component" value="Unassembled WGS sequence"/>
</dbReference>
<comment type="caution">
    <text evidence="1">The sequence shown here is derived from an EMBL/GenBank/DDBJ whole genome shotgun (WGS) entry which is preliminary data.</text>
</comment>
<gene>
    <name evidence="1" type="ORF">H8S64_14050</name>
</gene>
<accession>A0ABR7D2P7</accession>
<dbReference type="PROSITE" id="PS51257">
    <property type="entry name" value="PROKAR_LIPOPROTEIN"/>
    <property type="match status" value="1"/>
</dbReference>
<name>A0ABR7D2P7_9BACT</name>
<evidence type="ECO:0008006" key="3">
    <source>
        <dbReference type="Google" id="ProtNLM"/>
    </source>
</evidence>
<dbReference type="EMBL" id="JACOOH010000006">
    <property type="protein sequence ID" value="MBC5622221.1"/>
    <property type="molecule type" value="Genomic_DNA"/>
</dbReference>
<organism evidence="1 2">
    <name type="scientific">Butyricimonas hominis</name>
    <dbReference type="NCBI Taxonomy" id="2763032"/>
    <lineage>
        <taxon>Bacteria</taxon>
        <taxon>Pseudomonadati</taxon>
        <taxon>Bacteroidota</taxon>
        <taxon>Bacteroidia</taxon>
        <taxon>Bacteroidales</taxon>
        <taxon>Odoribacteraceae</taxon>
        <taxon>Butyricimonas</taxon>
    </lineage>
</organism>
<dbReference type="SUPFAM" id="SSF82153">
    <property type="entry name" value="FAS1 domain"/>
    <property type="match status" value="1"/>
</dbReference>
<sequence length="209" mass="23701">MNNILKIAICIVMVGLVSCTKWNYDDGGVSNGVHDCSMWEYLHTQSRDWDSTIVMIERAGLRELFEGKGEHEQITFLGLTNYSIRTYLLDMGYKQVNSMYWDECQAILSKLIITERVMVADVPRGTWDSQTGEVTGGKEYTLLDGTTAILWTTQEPYMDMNTSEVGIVRLNFKLEETNVSRALIFSSDIQTNNGVVQALGYDFNVSDIY</sequence>
<evidence type="ECO:0000313" key="1">
    <source>
        <dbReference type="EMBL" id="MBC5622221.1"/>
    </source>
</evidence>
<dbReference type="InterPro" id="IPR036378">
    <property type="entry name" value="FAS1_dom_sf"/>
</dbReference>
<dbReference type="Gene3D" id="2.30.180.10">
    <property type="entry name" value="FAS1 domain"/>
    <property type="match status" value="1"/>
</dbReference>
<reference evidence="1 2" key="1">
    <citation type="submission" date="2020-08" db="EMBL/GenBank/DDBJ databases">
        <title>Genome public.</title>
        <authorList>
            <person name="Liu C."/>
            <person name="Sun Q."/>
        </authorList>
    </citation>
    <scope>NUCLEOTIDE SEQUENCE [LARGE SCALE GENOMIC DNA]</scope>
    <source>
        <strain evidence="1 2">NSJ-56</strain>
    </source>
</reference>
<evidence type="ECO:0000313" key="2">
    <source>
        <dbReference type="Proteomes" id="UP000646484"/>
    </source>
</evidence>
<keyword evidence="2" id="KW-1185">Reference proteome</keyword>
<proteinExistence type="predicted"/>